<evidence type="ECO:0000256" key="6">
    <source>
        <dbReference type="PROSITE-ProRule" id="PRU00050"/>
    </source>
</evidence>
<dbReference type="AlphaFoldDB" id="A0A1S7LHC0"/>
<evidence type="ECO:0000256" key="5">
    <source>
        <dbReference type="HAMAP-Rule" id="MF_00099"/>
    </source>
</evidence>
<evidence type="ECO:0000259" key="9">
    <source>
        <dbReference type="PROSITE" id="PS50110"/>
    </source>
</evidence>
<name>A0A1S7LHC0_MAGMO</name>
<dbReference type="GO" id="GO:0005737">
    <property type="term" value="C:cytoplasm"/>
    <property type="evidence" value="ECO:0007669"/>
    <property type="project" value="UniProtKB-SubCell"/>
</dbReference>
<evidence type="ECO:0000256" key="8">
    <source>
        <dbReference type="SAM" id="MobiDB-lite"/>
    </source>
</evidence>
<comment type="subcellular location">
    <subcellularLocation>
        <location evidence="5">Cytoplasm</location>
    </subcellularLocation>
</comment>
<dbReference type="InterPro" id="IPR008248">
    <property type="entry name" value="CheB-like"/>
</dbReference>
<feature type="domain" description="Response regulatory" evidence="9">
    <location>
        <begin position="6"/>
        <end position="124"/>
    </location>
</feature>
<dbReference type="SUPFAM" id="SSF52172">
    <property type="entry name" value="CheY-like"/>
    <property type="match status" value="1"/>
</dbReference>
<dbReference type="GO" id="GO:0000156">
    <property type="term" value="F:phosphorelay response regulator activity"/>
    <property type="evidence" value="ECO:0007669"/>
    <property type="project" value="InterPro"/>
</dbReference>
<feature type="domain" description="CheB-type methylesterase" evidence="10">
    <location>
        <begin position="208"/>
        <end position="398"/>
    </location>
</feature>
<comment type="function">
    <text evidence="5">Involved in chemotaxis. Part of a chemotaxis signal transduction system that modulates chemotaxis in response to various stimuli. Catalyzes the demethylation of specific methylglutamate residues introduced into the chemoreceptors (methyl-accepting chemotaxis proteins or MCP) by CheR. Also mediates the irreversible deamidation of specific glutamine residues to glutamic acid.</text>
</comment>
<dbReference type="PANTHER" id="PTHR42872:SF6">
    <property type="entry name" value="PROTEIN-GLUTAMATE METHYLESTERASE_PROTEIN-GLUTAMINE GLUTAMINASE"/>
    <property type="match status" value="1"/>
</dbReference>
<comment type="PTM">
    <text evidence="5">Phosphorylated by CheA. Phosphorylation of the N-terminal regulatory domain activates the methylesterase activity.</text>
</comment>
<dbReference type="GO" id="GO:0050568">
    <property type="term" value="F:protein-glutamine glutaminase activity"/>
    <property type="evidence" value="ECO:0007669"/>
    <property type="project" value="UniProtKB-UniRule"/>
</dbReference>
<sequence length="410" mass="44026">MQGPIRIVIVEDSSVVSMLLKAFIDNEPDMEVVGVAKDGREGVALVTQLRPDLVTMDIRMPVMDGFEATQEIMATVPTPIVVISSSVDDEELQITFNAINAGALSVLEKPHGPGHPQFDQDRRNVVEMVRVMSEVRVVRHNRGGPMPTAREDGEALPTAFTVDQPRSTPVTPSPSQPRQTPATPANYLHTNPLEGGVGGAIPRKNKTPYEVVAVGASTGGPQALNSIFSQLTDGFPLPILVVQHISPGFVSGLARWLNDNSTLTVKIAEAGETLHPGVIYLSRDGHHLGLSRNLSGRLCIDYQDEPQGLHRPAANELFRSVADVCGPMSIGILLTGMGEDGAPGLLQMKQRLAYTICQEPSTCVVAGMPQSAISRGAAKEVIPLEQIAPRLTQELGALRLMVQSQKRMSV</sequence>
<feature type="active site" evidence="5 6">
    <location>
        <position position="217"/>
    </location>
</feature>
<accession>A0A1S7LHC0</accession>
<dbReference type="NCBIfam" id="NF001965">
    <property type="entry name" value="PRK00742.1"/>
    <property type="match status" value="1"/>
</dbReference>
<protein>
    <recommendedName>
        <fullName evidence="5">Protein-glutamate methylesterase/protein-glutamine glutaminase</fullName>
        <ecNumber evidence="5">3.1.1.61</ecNumber>
        <ecNumber evidence="5">3.5.1.44</ecNumber>
    </recommendedName>
</protein>
<evidence type="ECO:0000256" key="1">
    <source>
        <dbReference type="ARBA" id="ARBA00022490"/>
    </source>
</evidence>
<dbReference type="PROSITE" id="PS50122">
    <property type="entry name" value="CHEB"/>
    <property type="match status" value="1"/>
</dbReference>
<proteinExistence type="inferred from homology"/>
<comment type="catalytic activity">
    <reaction evidence="5">
        <text>L-glutaminyl-[protein] + H2O = L-glutamyl-[protein] + NH4(+)</text>
        <dbReference type="Rhea" id="RHEA:16441"/>
        <dbReference type="Rhea" id="RHEA-COMP:10207"/>
        <dbReference type="Rhea" id="RHEA-COMP:10208"/>
        <dbReference type="ChEBI" id="CHEBI:15377"/>
        <dbReference type="ChEBI" id="CHEBI:28938"/>
        <dbReference type="ChEBI" id="CHEBI:29973"/>
        <dbReference type="ChEBI" id="CHEBI:30011"/>
        <dbReference type="EC" id="3.5.1.44"/>
    </reaction>
</comment>
<evidence type="ECO:0000256" key="3">
    <source>
        <dbReference type="ARBA" id="ARBA00022801"/>
    </source>
</evidence>
<dbReference type="InterPro" id="IPR011006">
    <property type="entry name" value="CheY-like_superfamily"/>
</dbReference>
<dbReference type="EC" id="3.5.1.44" evidence="5"/>
<dbReference type="Gene3D" id="3.40.50.2300">
    <property type="match status" value="1"/>
</dbReference>
<keyword evidence="5 7" id="KW-0597">Phosphoprotein</keyword>
<dbReference type="GO" id="GO:0006935">
    <property type="term" value="P:chemotaxis"/>
    <property type="evidence" value="ECO:0007669"/>
    <property type="project" value="UniProtKB-UniRule"/>
</dbReference>
<keyword evidence="3 5" id="KW-0378">Hydrolase</keyword>
<evidence type="ECO:0000256" key="4">
    <source>
        <dbReference type="ARBA" id="ARBA00048267"/>
    </source>
</evidence>
<evidence type="ECO:0000259" key="10">
    <source>
        <dbReference type="PROSITE" id="PS50122"/>
    </source>
</evidence>
<feature type="region of interest" description="Disordered" evidence="8">
    <location>
        <begin position="141"/>
        <end position="185"/>
    </location>
</feature>
<feature type="active site" evidence="5 6">
    <location>
        <position position="340"/>
    </location>
</feature>
<dbReference type="EC" id="3.1.1.61" evidence="5"/>
<evidence type="ECO:0000313" key="11">
    <source>
        <dbReference type="EMBL" id="CRH05196.1"/>
    </source>
</evidence>
<feature type="modified residue" description="4-aspartylphosphate" evidence="5 7">
    <location>
        <position position="57"/>
    </location>
</feature>
<dbReference type="PROSITE" id="PS50110">
    <property type="entry name" value="RESPONSE_REGULATORY"/>
    <property type="match status" value="1"/>
</dbReference>
<dbReference type="CDD" id="cd16432">
    <property type="entry name" value="CheB_Rec"/>
    <property type="match status" value="1"/>
</dbReference>
<dbReference type="InterPro" id="IPR035909">
    <property type="entry name" value="CheB_C"/>
</dbReference>
<comment type="catalytic activity">
    <reaction evidence="4 5">
        <text>[protein]-L-glutamate 5-O-methyl ester + H2O = L-glutamyl-[protein] + methanol + H(+)</text>
        <dbReference type="Rhea" id="RHEA:23236"/>
        <dbReference type="Rhea" id="RHEA-COMP:10208"/>
        <dbReference type="Rhea" id="RHEA-COMP:10311"/>
        <dbReference type="ChEBI" id="CHEBI:15377"/>
        <dbReference type="ChEBI" id="CHEBI:15378"/>
        <dbReference type="ChEBI" id="CHEBI:17790"/>
        <dbReference type="ChEBI" id="CHEBI:29973"/>
        <dbReference type="ChEBI" id="CHEBI:82795"/>
        <dbReference type="EC" id="3.1.1.61"/>
    </reaction>
</comment>
<dbReference type="Pfam" id="PF01339">
    <property type="entry name" value="CheB_methylest"/>
    <property type="match status" value="1"/>
</dbReference>
<dbReference type="Gene3D" id="3.40.50.180">
    <property type="entry name" value="Methylesterase CheB, C-terminal domain"/>
    <property type="match status" value="1"/>
</dbReference>
<evidence type="ECO:0000256" key="2">
    <source>
        <dbReference type="ARBA" id="ARBA00022500"/>
    </source>
</evidence>
<feature type="active site" evidence="5 6">
    <location>
        <position position="244"/>
    </location>
</feature>
<organism evidence="11">
    <name type="scientific">Magnetococcus massalia (strain MO-1)</name>
    <dbReference type="NCBI Taxonomy" id="451514"/>
    <lineage>
        <taxon>Bacteria</taxon>
        <taxon>Pseudomonadati</taxon>
        <taxon>Pseudomonadota</taxon>
        <taxon>Magnetococcia</taxon>
        <taxon>Magnetococcales</taxon>
        <taxon>Magnetococcaceae</taxon>
        <taxon>Magnetococcus</taxon>
    </lineage>
</organism>
<reference evidence="11" key="1">
    <citation type="submission" date="2015-04" db="EMBL/GenBank/DDBJ databases">
        <authorList>
            <person name="Syromyatnikov M.Y."/>
            <person name="Popov V.N."/>
        </authorList>
    </citation>
    <scope>NUCLEOTIDE SEQUENCE</scope>
    <source>
        <strain evidence="11">MO-1</strain>
    </source>
</reference>
<comment type="domain">
    <text evidence="5">Contains a C-terminal catalytic domain, and an N-terminal region which modulates catalytic activity.</text>
</comment>
<dbReference type="InterPro" id="IPR000673">
    <property type="entry name" value="Sig_transdc_resp-reg_Me-estase"/>
</dbReference>
<dbReference type="EMBL" id="LO017727">
    <property type="protein sequence ID" value="CRH05196.1"/>
    <property type="molecule type" value="Genomic_DNA"/>
</dbReference>
<dbReference type="PANTHER" id="PTHR42872">
    <property type="entry name" value="PROTEIN-GLUTAMATE METHYLESTERASE/PROTEIN-GLUTAMINE GLUTAMINASE"/>
    <property type="match status" value="1"/>
</dbReference>
<dbReference type="CDD" id="cd17541">
    <property type="entry name" value="REC_CheB-like"/>
    <property type="match status" value="1"/>
</dbReference>
<dbReference type="SUPFAM" id="SSF52738">
    <property type="entry name" value="Methylesterase CheB, C-terminal domain"/>
    <property type="match status" value="1"/>
</dbReference>
<comment type="similarity">
    <text evidence="5">Belongs to the CheB family.</text>
</comment>
<dbReference type="HAMAP" id="MF_00099">
    <property type="entry name" value="CheB_chemtxs"/>
    <property type="match status" value="1"/>
</dbReference>
<dbReference type="PIRSF" id="PIRSF000876">
    <property type="entry name" value="RR_chemtxs_CheB"/>
    <property type="match status" value="1"/>
</dbReference>
<dbReference type="Pfam" id="PF00072">
    <property type="entry name" value="Response_reg"/>
    <property type="match status" value="1"/>
</dbReference>
<keyword evidence="1 5" id="KW-0963">Cytoplasm</keyword>
<keyword evidence="2 5" id="KW-0145">Chemotaxis</keyword>
<dbReference type="SMART" id="SM00448">
    <property type="entry name" value="REC"/>
    <property type="match status" value="1"/>
</dbReference>
<evidence type="ECO:0000256" key="7">
    <source>
        <dbReference type="PROSITE-ProRule" id="PRU00169"/>
    </source>
</evidence>
<dbReference type="InterPro" id="IPR001789">
    <property type="entry name" value="Sig_transdc_resp-reg_receiver"/>
</dbReference>
<gene>
    <name evidence="5 11" type="primary">cheB</name>
    <name evidence="11" type="ORF">MAGMO_0998</name>
</gene>
<dbReference type="GO" id="GO:0008984">
    <property type="term" value="F:protein-glutamate methylesterase activity"/>
    <property type="evidence" value="ECO:0007669"/>
    <property type="project" value="UniProtKB-UniRule"/>
</dbReference>